<evidence type="ECO:0000313" key="2">
    <source>
        <dbReference type="EMBL" id="RAI25662.1"/>
    </source>
</evidence>
<name>A0A327JLF8_9BRAD</name>
<accession>A0A327JLF8</accession>
<protein>
    <submittedName>
        <fullName evidence="2">Uncharacterized protein</fullName>
    </submittedName>
</protein>
<keyword evidence="3" id="KW-1185">Reference proteome</keyword>
<evidence type="ECO:0000313" key="3">
    <source>
        <dbReference type="Proteomes" id="UP000248863"/>
    </source>
</evidence>
<feature type="non-terminal residue" evidence="2">
    <location>
        <position position="110"/>
    </location>
</feature>
<proteinExistence type="predicted"/>
<feature type="compositionally biased region" description="Basic and acidic residues" evidence="1">
    <location>
        <begin position="44"/>
        <end position="72"/>
    </location>
</feature>
<feature type="region of interest" description="Disordered" evidence="1">
    <location>
        <begin position="1"/>
        <end position="84"/>
    </location>
</feature>
<sequence length="110" mass="12582">DRDERGRCAPGRFDAGGDKPRFRRRDRDEPLEPPVGRPRRGHAWRSEDSPLRTHYKGERSETGKPSREEPTGPKRAGLLTDRKGRKVLVERFGEAKPEAAEPPKRAFRGK</sequence>
<feature type="compositionally biased region" description="Basic and acidic residues" evidence="1">
    <location>
        <begin position="15"/>
        <end position="30"/>
    </location>
</feature>
<feature type="compositionally biased region" description="Basic and acidic residues" evidence="1">
    <location>
        <begin position="91"/>
        <end position="104"/>
    </location>
</feature>
<dbReference type="EMBL" id="NPEU01001039">
    <property type="protein sequence ID" value="RAI25662.1"/>
    <property type="molecule type" value="Genomic_DNA"/>
</dbReference>
<dbReference type="AlphaFoldDB" id="A0A327JLF8"/>
<evidence type="ECO:0000256" key="1">
    <source>
        <dbReference type="SAM" id="MobiDB-lite"/>
    </source>
</evidence>
<dbReference type="Proteomes" id="UP000248863">
    <property type="component" value="Unassembled WGS sequence"/>
</dbReference>
<gene>
    <name evidence="2" type="ORF">CH338_31240</name>
</gene>
<feature type="non-terminal residue" evidence="2">
    <location>
        <position position="1"/>
    </location>
</feature>
<reference evidence="2 3" key="1">
    <citation type="submission" date="2017-07" db="EMBL/GenBank/DDBJ databases">
        <title>Draft Genome Sequences of Select Purple Nonsulfur Bacteria.</title>
        <authorList>
            <person name="Lasarre B."/>
            <person name="Mckinlay J.B."/>
        </authorList>
    </citation>
    <scope>NUCLEOTIDE SEQUENCE [LARGE SCALE GENOMIC DNA]</scope>
    <source>
        <strain evidence="2 3">DSM 11907</strain>
    </source>
</reference>
<organism evidence="2 3">
    <name type="scientific">Rhodoplanes elegans</name>
    <dbReference type="NCBI Taxonomy" id="29408"/>
    <lineage>
        <taxon>Bacteria</taxon>
        <taxon>Pseudomonadati</taxon>
        <taxon>Pseudomonadota</taxon>
        <taxon>Alphaproteobacteria</taxon>
        <taxon>Hyphomicrobiales</taxon>
        <taxon>Nitrobacteraceae</taxon>
        <taxon>Rhodoplanes</taxon>
    </lineage>
</organism>
<feature type="region of interest" description="Disordered" evidence="1">
    <location>
        <begin position="91"/>
        <end position="110"/>
    </location>
</feature>
<comment type="caution">
    <text evidence="2">The sequence shown here is derived from an EMBL/GenBank/DDBJ whole genome shotgun (WGS) entry which is preliminary data.</text>
</comment>